<dbReference type="PANTHER" id="PTHR33823">
    <property type="entry name" value="RNA POLYMERASE-BINDING TRANSCRIPTION FACTOR DKSA-RELATED"/>
    <property type="match status" value="1"/>
</dbReference>
<dbReference type="Gene3D" id="1.20.120.910">
    <property type="entry name" value="DksA, coiled-coil domain"/>
    <property type="match status" value="1"/>
</dbReference>
<dbReference type="EMBL" id="FPHG01000048">
    <property type="protein sequence ID" value="SFV61637.1"/>
    <property type="molecule type" value="Genomic_DNA"/>
</dbReference>
<evidence type="ECO:0000256" key="3">
    <source>
        <dbReference type="ARBA" id="ARBA00022833"/>
    </source>
</evidence>
<name>A0A1W1C796_9ZZZZ</name>
<evidence type="ECO:0000313" key="5">
    <source>
        <dbReference type="EMBL" id="SFV61637.1"/>
    </source>
</evidence>
<proteinExistence type="predicted"/>
<dbReference type="InterPro" id="IPR037187">
    <property type="entry name" value="DnaK_N"/>
</dbReference>
<dbReference type="PROSITE" id="PS51128">
    <property type="entry name" value="ZF_DKSA_2"/>
    <property type="match status" value="1"/>
</dbReference>
<protein>
    <submittedName>
        <fullName evidence="5">C4-type zinc finger protein, DksA/TraR family</fullName>
    </submittedName>
</protein>
<accession>A0A1W1C796</accession>
<keyword evidence="2" id="KW-0863">Zinc-finger</keyword>
<dbReference type="GO" id="GO:0008270">
    <property type="term" value="F:zinc ion binding"/>
    <property type="evidence" value="ECO:0007669"/>
    <property type="project" value="UniProtKB-KW"/>
</dbReference>
<evidence type="ECO:0000256" key="2">
    <source>
        <dbReference type="ARBA" id="ARBA00022771"/>
    </source>
</evidence>
<dbReference type="Pfam" id="PF01258">
    <property type="entry name" value="zf-dskA_traR"/>
    <property type="match status" value="1"/>
</dbReference>
<keyword evidence="3" id="KW-0862">Zinc</keyword>
<dbReference type="AlphaFoldDB" id="A0A1W1C796"/>
<dbReference type="InterPro" id="IPR000962">
    <property type="entry name" value="Znf_DskA_TraR"/>
</dbReference>
<dbReference type="SUPFAM" id="SSF57716">
    <property type="entry name" value="Glucocorticoid receptor-like (DNA-binding domain)"/>
    <property type="match status" value="1"/>
</dbReference>
<gene>
    <name evidence="5" type="ORF">MNB_SV-9-1483</name>
</gene>
<dbReference type="SUPFAM" id="SSF109635">
    <property type="entry name" value="DnaK suppressor protein DksA, alpha-hairpin domain"/>
    <property type="match status" value="1"/>
</dbReference>
<evidence type="ECO:0000256" key="1">
    <source>
        <dbReference type="ARBA" id="ARBA00022723"/>
    </source>
</evidence>
<keyword evidence="1" id="KW-0479">Metal-binding</keyword>
<evidence type="ECO:0000259" key="4">
    <source>
        <dbReference type="Pfam" id="PF01258"/>
    </source>
</evidence>
<organism evidence="5">
    <name type="scientific">hydrothermal vent metagenome</name>
    <dbReference type="NCBI Taxonomy" id="652676"/>
    <lineage>
        <taxon>unclassified sequences</taxon>
        <taxon>metagenomes</taxon>
        <taxon>ecological metagenomes</taxon>
    </lineage>
</organism>
<reference evidence="5" key="1">
    <citation type="submission" date="2016-10" db="EMBL/GenBank/DDBJ databases">
        <authorList>
            <person name="de Groot N.N."/>
        </authorList>
    </citation>
    <scope>NUCLEOTIDE SEQUENCE</scope>
</reference>
<dbReference type="NCBIfam" id="NF033459">
    <property type="entry name" value="DksA_like"/>
    <property type="match status" value="1"/>
</dbReference>
<feature type="domain" description="Zinc finger DksA/TraR C4-type" evidence="4">
    <location>
        <begin position="81"/>
        <end position="114"/>
    </location>
</feature>
<dbReference type="PANTHER" id="PTHR33823:SF4">
    <property type="entry name" value="GENERAL STRESS PROTEIN 16O"/>
    <property type="match status" value="1"/>
</dbReference>
<sequence>MLTKDELNDFKERLLKRKEKIGKNLRETSTELNGMISEELNDDADHAYLSTGSLVDGAILEQLQSELAEIELALDKIKNETYGVCEMCEEPIGIDRLNVKNFARFCITCREITEKEQHHN</sequence>